<feature type="domain" description="RNA polymerase sigma factor 70 region 4 type 2" evidence="6">
    <location>
        <begin position="123"/>
        <end position="175"/>
    </location>
</feature>
<comment type="similarity">
    <text evidence="1">Belongs to the sigma-70 factor family. ECF subfamily.</text>
</comment>
<dbReference type="PANTHER" id="PTHR43133:SF46">
    <property type="entry name" value="RNA POLYMERASE SIGMA-70 FACTOR ECF SUBFAMILY"/>
    <property type="match status" value="1"/>
</dbReference>
<dbReference type="GO" id="GO:0003677">
    <property type="term" value="F:DNA binding"/>
    <property type="evidence" value="ECO:0007669"/>
    <property type="project" value="InterPro"/>
</dbReference>
<dbReference type="Proteomes" id="UP000286038">
    <property type="component" value="Unassembled WGS sequence"/>
</dbReference>
<proteinExistence type="inferred from homology"/>
<dbReference type="AlphaFoldDB" id="A0A412X587"/>
<dbReference type="EMBL" id="QRPV01000005">
    <property type="protein sequence ID" value="RHM44832.1"/>
    <property type="molecule type" value="Genomic_DNA"/>
</dbReference>
<evidence type="ECO:0000259" key="6">
    <source>
        <dbReference type="Pfam" id="PF08281"/>
    </source>
</evidence>
<dbReference type="PANTHER" id="PTHR43133">
    <property type="entry name" value="RNA POLYMERASE ECF-TYPE SIGMA FACTO"/>
    <property type="match status" value="1"/>
</dbReference>
<dbReference type="Gene3D" id="1.10.10.10">
    <property type="entry name" value="Winged helix-like DNA-binding domain superfamily/Winged helix DNA-binding domain"/>
    <property type="match status" value="1"/>
</dbReference>
<dbReference type="Proteomes" id="UP000283589">
    <property type="component" value="Unassembled WGS sequence"/>
</dbReference>
<name>A0A412X587_9BACT</name>
<dbReference type="GO" id="GO:0006352">
    <property type="term" value="P:DNA-templated transcription initiation"/>
    <property type="evidence" value="ECO:0007669"/>
    <property type="project" value="InterPro"/>
</dbReference>
<keyword evidence="2" id="KW-0805">Transcription regulation</keyword>
<evidence type="ECO:0000313" key="10">
    <source>
        <dbReference type="Proteomes" id="UP000286038"/>
    </source>
</evidence>
<dbReference type="GO" id="GO:0016987">
    <property type="term" value="F:sigma factor activity"/>
    <property type="evidence" value="ECO:0007669"/>
    <property type="project" value="UniProtKB-KW"/>
</dbReference>
<dbReference type="InterPro" id="IPR014284">
    <property type="entry name" value="RNA_pol_sigma-70_dom"/>
</dbReference>
<dbReference type="Gene3D" id="1.10.1740.10">
    <property type="match status" value="1"/>
</dbReference>
<dbReference type="InterPro" id="IPR013249">
    <property type="entry name" value="RNA_pol_sigma70_r4_t2"/>
</dbReference>
<evidence type="ECO:0000256" key="1">
    <source>
        <dbReference type="ARBA" id="ARBA00010641"/>
    </source>
</evidence>
<dbReference type="InterPro" id="IPR039425">
    <property type="entry name" value="RNA_pol_sigma-70-like"/>
</dbReference>
<sequence>MKSDRTSQEILLRQLNEGDEAAFEHVFREYYASLCFFANKFLRDREAAKDVVQEVFLHFFEKKQYYFPNWIALKSFLYDCVQRKTLSYWEKMNNRARIQREMERQEYQENEYFLRQVESEMFEEIFAAIEKLPTGCRRIFKMSYIDHLDIQEITRQLNISQATVKTQRQRAKKFLRERLQDLYPILAILFY</sequence>
<dbReference type="InterPro" id="IPR036388">
    <property type="entry name" value="WH-like_DNA-bd_sf"/>
</dbReference>
<gene>
    <name evidence="7" type="ORF">DWW18_02955</name>
    <name evidence="8" type="ORF">DWZ68_06870</name>
</gene>
<evidence type="ECO:0000256" key="4">
    <source>
        <dbReference type="ARBA" id="ARBA00023163"/>
    </source>
</evidence>
<dbReference type="SUPFAM" id="SSF88659">
    <property type="entry name" value="Sigma3 and sigma4 domains of RNA polymerase sigma factors"/>
    <property type="match status" value="1"/>
</dbReference>
<dbReference type="NCBIfam" id="TIGR02937">
    <property type="entry name" value="sigma70-ECF"/>
    <property type="match status" value="1"/>
</dbReference>
<evidence type="ECO:0000313" key="9">
    <source>
        <dbReference type="Proteomes" id="UP000283589"/>
    </source>
</evidence>
<keyword evidence="4" id="KW-0804">Transcription</keyword>
<dbReference type="InterPro" id="IPR007627">
    <property type="entry name" value="RNA_pol_sigma70_r2"/>
</dbReference>
<dbReference type="RefSeq" id="WP_118258754.1">
    <property type="nucleotide sequence ID" value="NZ_CABJDM010000005.1"/>
</dbReference>
<evidence type="ECO:0000259" key="5">
    <source>
        <dbReference type="Pfam" id="PF04542"/>
    </source>
</evidence>
<comment type="caution">
    <text evidence="7">The sequence shown here is derived from an EMBL/GenBank/DDBJ whole genome shotgun (WGS) entry which is preliminary data.</text>
</comment>
<feature type="domain" description="RNA polymerase sigma-70 region 2" evidence="5">
    <location>
        <begin position="27"/>
        <end position="91"/>
    </location>
</feature>
<evidence type="ECO:0000313" key="7">
    <source>
        <dbReference type="EMBL" id="RGV35758.1"/>
    </source>
</evidence>
<dbReference type="Pfam" id="PF04542">
    <property type="entry name" value="Sigma70_r2"/>
    <property type="match status" value="1"/>
</dbReference>
<evidence type="ECO:0000256" key="3">
    <source>
        <dbReference type="ARBA" id="ARBA00023082"/>
    </source>
</evidence>
<organism evidence="7 9">
    <name type="scientific">Butyricimonas virosa</name>
    <dbReference type="NCBI Taxonomy" id="544645"/>
    <lineage>
        <taxon>Bacteria</taxon>
        <taxon>Pseudomonadati</taxon>
        <taxon>Bacteroidota</taxon>
        <taxon>Bacteroidia</taxon>
        <taxon>Bacteroidales</taxon>
        <taxon>Odoribacteraceae</taxon>
        <taxon>Butyricimonas</taxon>
    </lineage>
</organism>
<reference evidence="9 10" key="1">
    <citation type="submission" date="2018-08" db="EMBL/GenBank/DDBJ databases">
        <title>A genome reference for cultivated species of the human gut microbiota.</title>
        <authorList>
            <person name="Zou Y."/>
            <person name="Xue W."/>
            <person name="Luo G."/>
        </authorList>
    </citation>
    <scope>NUCLEOTIDE SEQUENCE [LARGE SCALE GENOMIC DNA]</scope>
    <source>
        <strain evidence="7 9">AF14-49</strain>
        <strain evidence="8 10">AF34-33</strain>
    </source>
</reference>
<accession>A0A412X587</accession>
<dbReference type="InterPro" id="IPR013325">
    <property type="entry name" value="RNA_pol_sigma_r2"/>
</dbReference>
<protein>
    <submittedName>
        <fullName evidence="7">DUF1492 domain-containing protein</fullName>
    </submittedName>
</protein>
<evidence type="ECO:0000313" key="8">
    <source>
        <dbReference type="EMBL" id="RHM44832.1"/>
    </source>
</evidence>
<dbReference type="Pfam" id="PF08281">
    <property type="entry name" value="Sigma70_r4_2"/>
    <property type="match status" value="1"/>
</dbReference>
<keyword evidence="3" id="KW-0731">Sigma factor</keyword>
<evidence type="ECO:0000256" key="2">
    <source>
        <dbReference type="ARBA" id="ARBA00023015"/>
    </source>
</evidence>
<dbReference type="InterPro" id="IPR013324">
    <property type="entry name" value="RNA_pol_sigma_r3/r4-like"/>
</dbReference>
<dbReference type="EMBL" id="QRZA01000003">
    <property type="protein sequence ID" value="RGV35758.1"/>
    <property type="molecule type" value="Genomic_DNA"/>
</dbReference>
<dbReference type="SUPFAM" id="SSF88946">
    <property type="entry name" value="Sigma2 domain of RNA polymerase sigma factors"/>
    <property type="match status" value="1"/>
</dbReference>